<dbReference type="AlphaFoldDB" id="A0A8I6RJR8"/>
<dbReference type="InterPro" id="IPR052465">
    <property type="entry name" value="Mito_NAD+_Carrier"/>
</dbReference>
<feature type="repeat" description="Solcar" evidence="10">
    <location>
        <begin position="202"/>
        <end position="288"/>
    </location>
</feature>
<keyword evidence="3 11" id="KW-0813">Transport</keyword>
<evidence type="ECO:0000313" key="13">
    <source>
        <dbReference type="EnsemblMetazoa" id="XP_014246402.1"/>
    </source>
</evidence>
<evidence type="ECO:0000256" key="1">
    <source>
        <dbReference type="ARBA" id="ARBA00004448"/>
    </source>
</evidence>
<dbReference type="Pfam" id="PF00153">
    <property type="entry name" value="Mito_carr"/>
    <property type="match status" value="3"/>
</dbReference>
<keyword evidence="7 12" id="KW-1133">Transmembrane helix</keyword>
<keyword evidence="8" id="KW-0496">Mitochondrion</keyword>
<dbReference type="RefSeq" id="XP_014246402.1">
    <property type="nucleotide sequence ID" value="XM_014390916.1"/>
</dbReference>
<dbReference type="Gene3D" id="1.50.40.10">
    <property type="entry name" value="Mitochondrial carrier domain"/>
    <property type="match status" value="1"/>
</dbReference>
<feature type="repeat" description="Solcar" evidence="10">
    <location>
        <begin position="108"/>
        <end position="193"/>
    </location>
</feature>
<dbReference type="KEGG" id="clec:106664871"/>
<evidence type="ECO:0000256" key="7">
    <source>
        <dbReference type="ARBA" id="ARBA00022989"/>
    </source>
</evidence>
<protein>
    <recommendedName>
        <fullName evidence="15">Solute carrier family 25 member 51</fullName>
    </recommendedName>
</protein>
<dbReference type="GO" id="GO:0005743">
    <property type="term" value="C:mitochondrial inner membrane"/>
    <property type="evidence" value="ECO:0007669"/>
    <property type="project" value="UniProtKB-SubCell"/>
</dbReference>
<dbReference type="SUPFAM" id="SSF103506">
    <property type="entry name" value="Mitochondrial carrier"/>
    <property type="match status" value="1"/>
</dbReference>
<evidence type="ECO:0000256" key="3">
    <source>
        <dbReference type="ARBA" id="ARBA00022448"/>
    </source>
</evidence>
<evidence type="ECO:0000313" key="14">
    <source>
        <dbReference type="Proteomes" id="UP000494040"/>
    </source>
</evidence>
<keyword evidence="14" id="KW-1185">Reference proteome</keyword>
<sequence>MVNMVGAEPRARDKRSGLCSSPIEYKEFACGWGAASINILVTFPLNKVIFRQMLHNVTTMQAVRQITEEGVVHLYRGVLPPLVQKSLSVSIMFGVYDKCKKPLLEKNLNPIFSTIVASIAAGTIESILMPFERIQTLLQHQRYHRDVQNMKAAVKTLGKHGFSEYYRGLVPVLFRNGPSNAVFFLMRDQAKSSFPEPNTIPMRMLHQFAVGALIGAFCSTIFYPCNVLKVHMQSRVGGPFQSVPSAVREIYIERGSIRSFFRGVHLNYTRSCISWGVINVAYEGLKNFF</sequence>
<keyword evidence="9 10" id="KW-0472">Membrane</keyword>
<feature type="transmembrane region" description="Helical" evidence="12">
    <location>
        <begin position="204"/>
        <end position="225"/>
    </location>
</feature>
<dbReference type="GeneID" id="106664871"/>
<organism evidence="13 14">
    <name type="scientific">Cimex lectularius</name>
    <name type="common">Bed bug</name>
    <name type="synonym">Acanthia lectularia</name>
    <dbReference type="NCBI Taxonomy" id="79782"/>
    <lineage>
        <taxon>Eukaryota</taxon>
        <taxon>Metazoa</taxon>
        <taxon>Ecdysozoa</taxon>
        <taxon>Arthropoda</taxon>
        <taxon>Hexapoda</taxon>
        <taxon>Insecta</taxon>
        <taxon>Pterygota</taxon>
        <taxon>Neoptera</taxon>
        <taxon>Paraneoptera</taxon>
        <taxon>Hemiptera</taxon>
        <taxon>Heteroptera</taxon>
        <taxon>Panheteroptera</taxon>
        <taxon>Cimicomorpha</taxon>
        <taxon>Cimicidae</taxon>
        <taxon>Cimex</taxon>
    </lineage>
</organism>
<name>A0A8I6RJR8_CIMLE</name>
<feature type="repeat" description="Solcar" evidence="10">
    <location>
        <begin position="22"/>
        <end position="102"/>
    </location>
</feature>
<comment type="similarity">
    <text evidence="2 11">Belongs to the mitochondrial carrier (TC 2.A.29) family.</text>
</comment>
<dbReference type="Proteomes" id="UP000494040">
    <property type="component" value="Unassembled WGS sequence"/>
</dbReference>
<dbReference type="InterPro" id="IPR023395">
    <property type="entry name" value="MCP_dom_sf"/>
</dbReference>
<proteinExistence type="inferred from homology"/>
<dbReference type="InterPro" id="IPR018108">
    <property type="entry name" value="MCP_transmembrane"/>
</dbReference>
<evidence type="ECO:0000256" key="10">
    <source>
        <dbReference type="PROSITE-ProRule" id="PRU00282"/>
    </source>
</evidence>
<dbReference type="GO" id="GO:0051724">
    <property type="term" value="F:NAD transmembrane transporter activity"/>
    <property type="evidence" value="ECO:0007669"/>
    <property type="project" value="TreeGrafter"/>
</dbReference>
<evidence type="ECO:0000256" key="5">
    <source>
        <dbReference type="ARBA" id="ARBA00022737"/>
    </source>
</evidence>
<evidence type="ECO:0000256" key="6">
    <source>
        <dbReference type="ARBA" id="ARBA00022792"/>
    </source>
</evidence>
<dbReference type="OMA" id="GCAFNTG"/>
<keyword evidence="6" id="KW-0999">Mitochondrion inner membrane</keyword>
<dbReference type="EnsemblMetazoa" id="XM_014390916.1">
    <property type="protein sequence ID" value="XP_014246402.1"/>
    <property type="gene ID" value="LOC106664871"/>
</dbReference>
<accession>A0A8I6RJR8</accession>
<dbReference type="PANTHER" id="PTHR46131">
    <property type="entry name" value="SD08549P"/>
    <property type="match status" value="1"/>
</dbReference>
<dbReference type="OrthoDB" id="2139348at2759"/>
<evidence type="ECO:0000256" key="9">
    <source>
        <dbReference type="ARBA" id="ARBA00023136"/>
    </source>
</evidence>
<reference evidence="13" key="1">
    <citation type="submission" date="2022-01" db="UniProtKB">
        <authorList>
            <consortium name="EnsemblMetazoa"/>
        </authorList>
    </citation>
    <scope>IDENTIFICATION</scope>
</reference>
<keyword evidence="4 10" id="KW-0812">Transmembrane</keyword>
<dbReference type="PROSITE" id="PS50920">
    <property type="entry name" value="SOLCAR"/>
    <property type="match status" value="3"/>
</dbReference>
<dbReference type="PANTHER" id="PTHR46131:SF1">
    <property type="entry name" value="SD08549P"/>
    <property type="match status" value="1"/>
</dbReference>
<evidence type="ECO:0000256" key="8">
    <source>
        <dbReference type="ARBA" id="ARBA00023128"/>
    </source>
</evidence>
<evidence type="ECO:0000256" key="2">
    <source>
        <dbReference type="ARBA" id="ARBA00006375"/>
    </source>
</evidence>
<evidence type="ECO:0000256" key="4">
    <source>
        <dbReference type="ARBA" id="ARBA00022692"/>
    </source>
</evidence>
<evidence type="ECO:0008006" key="15">
    <source>
        <dbReference type="Google" id="ProtNLM"/>
    </source>
</evidence>
<comment type="subcellular location">
    <subcellularLocation>
        <location evidence="1">Mitochondrion inner membrane</location>
        <topology evidence="1">Multi-pass membrane protein</topology>
    </subcellularLocation>
</comment>
<keyword evidence="5" id="KW-0677">Repeat</keyword>
<evidence type="ECO:0000256" key="11">
    <source>
        <dbReference type="RuleBase" id="RU000488"/>
    </source>
</evidence>
<evidence type="ECO:0000256" key="12">
    <source>
        <dbReference type="SAM" id="Phobius"/>
    </source>
</evidence>